<evidence type="ECO:0000256" key="1">
    <source>
        <dbReference type="SAM" id="MobiDB-lite"/>
    </source>
</evidence>
<proteinExistence type="predicted"/>
<protein>
    <submittedName>
        <fullName evidence="3">C2H2-type domain-containing protein</fullName>
    </submittedName>
</protein>
<evidence type="ECO:0000313" key="3">
    <source>
        <dbReference type="WBParaSite" id="Gr19_v10_g583.t1"/>
    </source>
</evidence>
<reference evidence="3" key="1">
    <citation type="submission" date="2022-11" db="UniProtKB">
        <authorList>
            <consortium name="WormBaseParasite"/>
        </authorList>
    </citation>
    <scope>IDENTIFICATION</scope>
</reference>
<dbReference type="Proteomes" id="UP000887572">
    <property type="component" value="Unplaced"/>
</dbReference>
<accession>A0A914HZ57</accession>
<organism evidence="2 3">
    <name type="scientific">Globodera rostochiensis</name>
    <name type="common">Golden nematode worm</name>
    <name type="synonym">Heterodera rostochiensis</name>
    <dbReference type="NCBI Taxonomy" id="31243"/>
    <lineage>
        <taxon>Eukaryota</taxon>
        <taxon>Metazoa</taxon>
        <taxon>Ecdysozoa</taxon>
        <taxon>Nematoda</taxon>
        <taxon>Chromadorea</taxon>
        <taxon>Rhabditida</taxon>
        <taxon>Tylenchina</taxon>
        <taxon>Tylenchomorpha</taxon>
        <taxon>Tylenchoidea</taxon>
        <taxon>Heteroderidae</taxon>
        <taxon>Heteroderinae</taxon>
        <taxon>Globodera</taxon>
    </lineage>
</organism>
<feature type="compositionally biased region" description="Polar residues" evidence="1">
    <location>
        <begin position="26"/>
        <end position="37"/>
    </location>
</feature>
<feature type="region of interest" description="Disordered" evidence="1">
    <location>
        <begin position="349"/>
        <end position="379"/>
    </location>
</feature>
<evidence type="ECO:0000313" key="2">
    <source>
        <dbReference type="Proteomes" id="UP000887572"/>
    </source>
</evidence>
<sequence length="459" mass="47820">MSMQNLTTSANLQMFSKVLQDAVPSRAQQSPRTNASVSAGDVGEPQGKGQHGQLSAADLHQLMLSQLDQQFYLSQLAGLGSSDASVAPVARFVGFLFRWNQFTATLSVPRPLPPPLQWTGSTCAAGGSSGGMYGIDSTMSSADLLGQQLTHQKLMEQFLEVATTVAGEGGNNQQLSGGGTTPSAEEMMGGETHGQLTSHPQQLMGAGGGQQQQRTDGAQSPSSSQHQQQMPLSLLDQLQLLQMLGSSGANPSSVPGLAELLAAGGLSSSTSSENLAQLLKGVGGAGGSPNKAEQVYCELCDKWLCNRYFMKTHMLKKHGIGEATSSTNSPLKNGVGNFSFGTSAQFSADESTARSHSVSVQPPQMELASQRNESPPIGRLAPKLSLSSTPGVMGGGNVPGDTSTTTFNEALSPEHSQQMAVMQQLAAQLGLTNGGAGRAEGMRCLSKYSAVVADFIWLS</sequence>
<feature type="region of interest" description="Disordered" evidence="1">
    <location>
        <begin position="23"/>
        <end position="54"/>
    </location>
</feature>
<dbReference type="WBParaSite" id="Gr19_v10_g583.t1">
    <property type="protein sequence ID" value="Gr19_v10_g583.t1"/>
    <property type="gene ID" value="Gr19_v10_g583"/>
</dbReference>
<feature type="region of interest" description="Disordered" evidence="1">
    <location>
        <begin position="168"/>
        <end position="230"/>
    </location>
</feature>
<feature type="compositionally biased region" description="Low complexity" evidence="1">
    <location>
        <begin position="211"/>
        <end position="230"/>
    </location>
</feature>
<feature type="compositionally biased region" description="Polar residues" evidence="1">
    <location>
        <begin position="349"/>
        <end position="373"/>
    </location>
</feature>
<dbReference type="AlphaFoldDB" id="A0A914HZ57"/>
<keyword evidence="2" id="KW-1185">Reference proteome</keyword>
<name>A0A914HZ57_GLORO</name>